<dbReference type="AlphaFoldDB" id="A0A2K3QHK0"/>
<comment type="caution">
    <text evidence="2">The sequence shown here is derived from an EMBL/GenBank/DDBJ whole genome shotgun (WGS) entry which is preliminary data.</text>
</comment>
<evidence type="ECO:0000313" key="3">
    <source>
        <dbReference type="Proteomes" id="UP000236621"/>
    </source>
</evidence>
<dbReference type="InterPro" id="IPR039100">
    <property type="entry name" value="Sdo1/SBDS-like"/>
</dbReference>
<accession>A0A2K3QHK0</accession>
<organism evidence="2 3">
    <name type="scientific">Tolypocladium capitatum</name>
    <dbReference type="NCBI Taxonomy" id="45235"/>
    <lineage>
        <taxon>Eukaryota</taxon>
        <taxon>Fungi</taxon>
        <taxon>Dikarya</taxon>
        <taxon>Ascomycota</taxon>
        <taxon>Pezizomycotina</taxon>
        <taxon>Sordariomycetes</taxon>
        <taxon>Hypocreomycetidae</taxon>
        <taxon>Hypocreales</taxon>
        <taxon>Ophiocordycipitaceae</taxon>
        <taxon>Tolypocladium</taxon>
    </lineage>
</organism>
<evidence type="ECO:0000259" key="1">
    <source>
        <dbReference type="Pfam" id="PF01172"/>
    </source>
</evidence>
<proteinExistence type="predicted"/>
<gene>
    <name evidence="2" type="ORF">TCAP_03086</name>
</gene>
<protein>
    <submittedName>
        <fullName evidence="2">SDO1-like protein</fullName>
    </submittedName>
</protein>
<dbReference type="Pfam" id="PF01172">
    <property type="entry name" value="SBDS_N"/>
    <property type="match status" value="1"/>
</dbReference>
<reference evidence="2 3" key="1">
    <citation type="submission" date="2017-08" db="EMBL/GenBank/DDBJ databases">
        <title>Harnessing the power of phylogenomics to disentangle the directionality and signatures of interkingdom host jumping in the parasitic fungal genus Tolypocladium.</title>
        <authorList>
            <person name="Quandt C.A."/>
            <person name="Patterson W."/>
            <person name="Spatafora J.W."/>
        </authorList>
    </citation>
    <scope>NUCLEOTIDE SEQUENCE [LARGE SCALE GENOMIC DNA]</scope>
    <source>
        <strain evidence="2 3">CBS 113982</strain>
    </source>
</reference>
<name>A0A2K3QHK0_9HYPO</name>
<sequence length="124" mass="14038">MTRGETMQSKVHLKGQHDDFLVFVDDVDTFKKWKSDKSIPLAHFISSFQIFLTHKQGTQGTLNAASKGTLESEFDTNDEDEVIKKILEDGTMQTAEVNAQPTRCHERIHELDEDPLEDSCKGKA</sequence>
<dbReference type="InterPro" id="IPR019783">
    <property type="entry name" value="SDO1/SBDS_N"/>
</dbReference>
<dbReference type="EMBL" id="NRSZ01000473">
    <property type="protein sequence ID" value="PNY26985.1"/>
    <property type="molecule type" value="Genomic_DNA"/>
</dbReference>
<feature type="domain" description="Ribosome maturation protein SDO1/SBDS N-terminal" evidence="1">
    <location>
        <begin position="8"/>
        <end position="96"/>
    </location>
</feature>
<dbReference type="OrthoDB" id="2567806at2759"/>
<evidence type="ECO:0000313" key="2">
    <source>
        <dbReference type="EMBL" id="PNY26985.1"/>
    </source>
</evidence>
<dbReference type="STRING" id="45235.A0A2K3QHK0"/>
<dbReference type="Proteomes" id="UP000236621">
    <property type="component" value="Unassembled WGS sequence"/>
</dbReference>
<dbReference type="Gene3D" id="3.30.1250.10">
    <property type="entry name" value="Ribosome maturation protein SBDS, N-terminal domain"/>
    <property type="match status" value="1"/>
</dbReference>
<dbReference type="SUPFAM" id="SSF89895">
    <property type="entry name" value="FYSH domain"/>
    <property type="match status" value="1"/>
</dbReference>
<dbReference type="PANTHER" id="PTHR10927:SF2">
    <property type="entry name" value="RESTRICTION OF TELOMERE CAPPING PROTEIN 3"/>
    <property type="match status" value="1"/>
</dbReference>
<dbReference type="InterPro" id="IPR036786">
    <property type="entry name" value="Ribosome_mat_SBDS_N_sf"/>
</dbReference>
<dbReference type="PANTHER" id="PTHR10927">
    <property type="entry name" value="RIBOSOME MATURATION PROTEIN SBDS"/>
    <property type="match status" value="1"/>
</dbReference>
<keyword evidence="3" id="KW-1185">Reference proteome</keyword>